<keyword evidence="2" id="KW-1185">Reference proteome</keyword>
<organism evidence="1 2">
    <name type="scientific">Dissostichus eleginoides</name>
    <name type="common">Patagonian toothfish</name>
    <name type="synonym">Dissostichus amissus</name>
    <dbReference type="NCBI Taxonomy" id="100907"/>
    <lineage>
        <taxon>Eukaryota</taxon>
        <taxon>Metazoa</taxon>
        <taxon>Chordata</taxon>
        <taxon>Craniata</taxon>
        <taxon>Vertebrata</taxon>
        <taxon>Euteleostomi</taxon>
        <taxon>Actinopterygii</taxon>
        <taxon>Neopterygii</taxon>
        <taxon>Teleostei</taxon>
        <taxon>Neoteleostei</taxon>
        <taxon>Acanthomorphata</taxon>
        <taxon>Eupercaria</taxon>
        <taxon>Perciformes</taxon>
        <taxon>Notothenioidei</taxon>
        <taxon>Nototheniidae</taxon>
        <taxon>Dissostichus</taxon>
    </lineage>
</organism>
<feature type="non-terminal residue" evidence="1">
    <location>
        <position position="1"/>
    </location>
</feature>
<protein>
    <submittedName>
        <fullName evidence="1">Calpain-1 catalytic subunit</fullName>
    </submittedName>
</protein>
<reference evidence="1" key="1">
    <citation type="submission" date="2023-04" db="EMBL/GenBank/DDBJ databases">
        <title>Chromosome-level genome of Chaenocephalus aceratus.</title>
        <authorList>
            <person name="Park H."/>
        </authorList>
    </citation>
    <scope>NUCLEOTIDE SEQUENCE</scope>
    <source>
        <strain evidence="1">DE</strain>
        <tissue evidence="1">Muscle</tissue>
    </source>
</reference>
<name>A0AAD9CMB9_DISEL</name>
<evidence type="ECO:0000313" key="2">
    <source>
        <dbReference type="Proteomes" id="UP001228049"/>
    </source>
</evidence>
<feature type="non-terminal residue" evidence="1">
    <location>
        <position position="56"/>
    </location>
</feature>
<comment type="caution">
    <text evidence="1">The sequence shown here is derived from an EMBL/GenBank/DDBJ whole genome shotgun (WGS) entry which is preliminary data.</text>
</comment>
<sequence>EVSVEESSDGSRETLRARCEITGSFLRSVSTPEDFGPGASKVHGFLHNGVICAASK</sequence>
<dbReference type="Proteomes" id="UP001228049">
    <property type="component" value="Unassembled WGS sequence"/>
</dbReference>
<accession>A0AAD9CMB9</accession>
<evidence type="ECO:0000313" key="1">
    <source>
        <dbReference type="EMBL" id="KAK1903586.1"/>
    </source>
</evidence>
<gene>
    <name evidence="1" type="ORF">KUDE01_010776</name>
</gene>
<dbReference type="AlphaFoldDB" id="A0AAD9CMB9"/>
<dbReference type="EMBL" id="JASDAP010000004">
    <property type="protein sequence ID" value="KAK1903586.1"/>
    <property type="molecule type" value="Genomic_DNA"/>
</dbReference>
<proteinExistence type="predicted"/>